<dbReference type="Pfam" id="PF00440">
    <property type="entry name" value="TetR_N"/>
    <property type="match status" value="1"/>
</dbReference>
<keyword evidence="2" id="KW-0805">Transcription regulation</keyword>
<name>A0AAI9IDX8_9BURK</name>
<evidence type="ECO:0000313" key="7">
    <source>
        <dbReference type="EMBL" id="EOA04351.1"/>
    </source>
</evidence>
<organism evidence="7 8">
    <name type="scientific">Herbaspirillum frisingense GSF30</name>
    <dbReference type="NCBI Taxonomy" id="864073"/>
    <lineage>
        <taxon>Bacteria</taxon>
        <taxon>Pseudomonadati</taxon>
        <taxon>Pseudomonadota</taxon>
        <taxon>Betaproteobacteria</taxon>
        <taxon>Burkholderiales</taxon>
        <taxon>Oxalobacteraceae</taxon>
        <taxon>Herbaspirillum</taxon>
    </lineage>
</organism>
<dbReference type="Proteomes" id="UP000006772">
    <property type="component" value="Unassembled WGS sequence"/>
</dbReference>
<dbReference type="GO" id="GO:0003677">
    <property type="term" value="F:DNA binding"/>
    <property type="evidence" value="ECO:0007669"/>
    <property type="project" value="UniProtKB-UniRule"/>
</dbReference>
<dbReference type="PRINTS" id="PR00455">
    <property type="entry name" value="HTHTETR"/>
</dbReference>
<accession>A0AAI9IDX8</accession>
<keyword evidence="1" id="KW-0678">Repressor</keyword>
<feature type="DNA-binding region" description="H-T-H motif" evidence="5">
    <location>
        <begin position="33"/>
        <end position="52"/>
    </location>
</feature>
<dbReference type="SUPFAM" id="SSF48498">
    <property type="entry name" value="Tetracyclin repressor-like, C-terminal domain"/>
    <property type="match status" value="1"/>
</dbReference>
<dbReference type="Gene3D" id="1.10.10.60">
    <property type="entry name" value="Homeodomain-like"/>
    <property type="match status" value="1"/>
</dbReference>
<evidence type="ECO:0000256" key="4">
    <source>
        <dbReference type="ARBA" id="ARBA00023163"/>
    </source>
</evidence>
<evidence type="ECO:0000313" key="8">
    <source>
        <dbReference type="Proteomes" id="UP000006772"/>
    </source>
</evidence>
<dbReference type="Gene3D" id="1.10.357.10">
    <property type="entry name" value="Tetracycline Repressor, domain 2"/>
    <property type="match status" value="1"/>
</dbReference>
<keyword evidence="3 5" id="KW-0238">DNA-binding</keyword>
<sequence>MPRVSLEQAELNRDRIEQVSAQLFRELGVDRVSVVDLMKAAGLTHGGFYGHFKSKDELAAIACTRAFDLSRDKWEASVTQSRSPAAALGAIINRYLSPENRNAPGTACPAAMLASDVAREDEDKPVREAYRAGLEDLLDSLGALQEQGGPKTRRRHAITQLSTMVGALLLARASGTTALSDEILDAARKELLADLKESRS</sequence>
<reference evidence="7 8" key="1">
    <citation type="journal article" date="2013" name="Front. Microbiol.">
        <title>The genome of the endophytic bacterium H. frisingense GSF30(T) identifies diverse strategies in the Herbaspirillum genus to interact with plants.</title>
        <authorList>
            <person name="Straub D."/>
            <person name="Rothballer M."/>
            <person name="Hartmann A."/>
            <person name="Ludewig U."/>
        </authorList>
    </citation>
    <scope>NUCLEOTIDE SEQUENCE [LARGE SCALE GENOMIC DNA]</scope>
    <source>
        <strain evidence="7 8">GSF30</strain>
    </source>
</reference>
<evidence type="ECO:0000256" key="5">
    <source>
        <dbReference type="PROSITE-ProRule" id="PRU00335"/>
    </source>
</evidence>
<dbReference type="InterPro" id="IPR036271">
    <property type="entry name" value="Tet_transcr_reg_TetR-rel_C_sf"/>
</dbReference>
<dbReference type="AlphaFoldDB" id="A0AAI9IDX8"/>
<dbReference type="SUPFAM" id="SSF46689">
    <property type="entry name" value="Homeodomain-like"/>
    <property type="match status" value="1"/>
</dbReference>
<evidence type="ECO:0000256" key="3">
    <source>
        <dbReference type="ARBA" id="ARBA00023125"/>
    </source>
</evidence>
<dbReference type="InterPro" id="IPR023772">
    <property type="entry name" value="DNA-bd_HTH_TetR-type_CS"/>
</dbReference>
<dbReference type="InterPro" id="IPR001647">
    <property type="entry name" value="HTH_TetR"/>
</dbReference>
<dbReference type="PROSITE" id="PS50977">
    <property type="entry name" value="HTH_TETR_2"/>
    <property type="match status" value="1"/>
</dbReference>
<proteinExistence type="predicted"/>
<evidence type="ECO:0000256" key="1">
    <source>
        <dbReference type="ARBA" id="ARBA00022491"/>
    </source>
</evidence>
<dbReference type="PANTHER" id="PTHR47506">
    <property type="entry name" value="TRANSCRIPTIONAL REGULATORY PROTEIN"/>
    <property type="match status" value="1"/>
</dbReference>
<dbReference type="InterPro" id="IPR009057">
    <property type="entry name" value="Homeodomain-like_sf"/>
</dbReference>
<evidence type="ECO:0000259" key="6">
    <source>
        <dbReference type="PROSITE" id="PS50977"/>
    </source>
</evidence>
<comment type="caution">
    <text evidence="7">The sequence shown here is derived from an EMBL/GenBank/DDBJ whole genome shotgun (WGS) entry which is preliminary data.</text>
</comment>
<keyword evidence="4" id="KW-0804">Transcription</keyword>
<feature type="domain" description="HTH tetR-type" evidence="6">
    <location>
        <begin position="10"/>
        <end position="70"/>
    </location>
</feature>
<gene>
    <name evidence="7" type="ORF">HFRIS_012724</name>
</gene>
<protein>
    <submittedName>
        <fullName evidence="7">TetR family transcriptional regulator</fullName>
    </submittedName>
</protein>
<dbReference type="RefSeq" id="WP_006463762.1">
    <property type="nucleotide sequence ID" value="NZ_AEEC02000016.1"/>
</dbReference>
<dbReference type="PROSITE" id="PS01081">
    <property type="entry name" value="HTH_TETR_1"/>
    <property type="match status" value="1"/>
</dbReference>
<evidence type="ECO:0000256" key="2">
    <source>
        <dbReference type="ARBA" id="ARBA00023015"/>
    </source>
</evidence>
<dbReference type="EMBL" id="AEEC02000016">
    <property type="protein sequence ID" value="EOA04351.1"/>
    <property type="molecule type" value="Genomic_DNA"/>
</dbReference>
<dbReference type="PANTHER" id="PTHR47506:SF7">
    <property type="entry name" value="TRANSCRIPTIONAL REGULATORY PROTEIN"/>
    <property type="match status" value="1"/>
</dbReference>